<feature type="transmembrane region" description="Helical" evidence="9">
    <location>
        <begin position="110"/>
        <end position="131"/>
    </location>
</feature>
<dbReference type="EMBL" id="CP130612">
    <property type="protein sequence ID" value="WKW11835.1"/>
    <property type="molecule type" value="Genomic_DNA"/>
</dbReference>
<dbReference type="InterPro" id="IPR050448">
    <property type="entry name" value="OpgB/LTA_synthase_biosynth"/>
</dbReference>
<dbReference type="PIRSF" id="PIRSF005091">
    <property type="entry name" value="Mmb_sulf_HI1246"/>
    <property type="match status" value="1"/>
</dbReference>
<evidence type="ECO:0000256" key="5">
    <source>
        <dbReference type="ARBA" id="ARBA00023136"/>
    </source>
</evidence>
<dbReference type="EMBL" id="CP130613">
    <property type="protein sequence ID" value="WKW14745.1"/>
    <property type="molecule type" value="Genomic_DNA"/>
</dbReference>
<dbReference type="Pfam" id="PF00884">
    <property type="entry name" value="Sulfatase"/>
    <property type="match status" value="1"/>
</dbReference>
<feature type="transmembrane region" description="Helical" evidence="9">
    <location>
        <begin position="31"/>
        <end position="51"/>
    </location>
</feature>
<feature type="binding site" evidence="8">
    <location>
        <position position="504"/>
    </location>
    <ligand>
        <name>Mn(2+)</name>
        <dbReference type="ChEBI" id="CHEBI:29035"/>
    </ligand>
</feature>
<feature type="domain" description="Sulfatase N-terminal" evidence="10">
    <location>
        <begin position="281"/>
        <end position="557"/>
    </location>
</feature>
<keyword evidence="3 9" id="KW-0812">Transmembrane</keyword>
<accession>A0AA49Q533</accession>
<dbReference type="PANTHER" id="PTHR47371">
    <property type="entry name" value="LIPOTEICHOIC ACID SYNTHASE"/>
    <property type="match status" value="1"/>
</dbReference>
<dbReference type="GO" id="GO:0005886">
    <property type="term" value="C:plasma membrane"/>
    <property type="evidence" value="ECO:0007669"/>
    <property type="project" value="UniProtKB-SubCell"/>
</dbReference>
<dbReference type="GO" id="GO:0046872">
    <property type="term" value="F:metal ion binding"/>
    <property type="evidence" value="ECO:0007669"/>
    <property type="project" value="UniProtKB-KW"/>
</dbReference>
<feature type="transmembrane region" description="Helical" evidence="9">
    <location>
        <begin position="79"/>
        <end position="98"/>
    </location>
</feature>
<evidence type="ECO:0000256" key="8">
    <source>
        <dbReference type="PIRSR" id="PIRSR005091-3"/>
    </source>
</evidence>
<dbReference type="InterPro" id="IPR000917">
    <property type="entry name" value="Sulfatase_N"/>
</dbReference>
<dbReference type="Gene3D" id="3.30.1120.80">
    <property type="match status" value="1"/>
</dbReference>
<comment type="subcellular location">
    <subcellularLocation>
        <location evidence="1">Cell membrane</location>
        <topology evidence="1">Multi-pass membrane protein</topology>
    </subcellularLocation>
</comment>
<accession>A0AA49Q853</accession>
<reference evidence="11" key="1">
    <citation type="submission" date="2023-07" db="EMBL/GenBank/DDBJ databases">
        <authorList>
            <person name="Haufschild T."/>
            <person name="Kallscheuer N."/>
            <person name="Hammer J."/>
            <person name="Kohn T."/>
            <person name="Kabuu M."/>
            <person name="Jogler M."/>
            <person name="Wohfarth N."/>
            <person name="Heuer A."/>
            <person name="Rohde M."/>
            <person name="van Teeseling M.C.F."/>
            <person name="Jogler C."/>
        </authorList>
    </citation>
    <scope>NUCLEOTIDE SEQUENCE</scope>
    <source>
        <strain evidence="11">Strain 138</strain>
        <strain evidence="12">Strain 318</strain>
    </source>
</reference>
<organism evidence="11">
    <name type="scientific">Pseudogemmatithrix spongiicola</name>
    <dbReference type="NCBI Taxonomy" id="3062599"/>
    <lineage>
        <taxon>Bacteria</taxon>
        <taxon>Pseudomonadati</taxon>
        <taxon>Gemmatimonadota</taxon>
        <taxon>Gemmatimonadia</taxon>
        <taxon>Gemmatimonadales</taxon>
        <taxon>Gemmatimonadaceae</taxon>
        <taxon>Pseudogemmatithrix</taxon>
    </lineage>
</organism>
<feature type="binding site" evidence="8">
    <location>
        <position position="289"/>
    </location>
    <ligand>
        <name>Mn(2+)</name>
        <dbReference type="ChEBI" id="CHEBI:29035"/>
    </ligand>
</feature>
<feature type="transmembrane region" description="Helical" evidence="9">
    <location>
        <begin position="154"/>
        <end position="177"/>
    </location>
</feature>
<evidence type="ECO:0000256" key="1">
    <source>
        <dbReference type="ARBA" id="ARBA00004651"/>
    </source>
</evidence>
<evidence type="ECO:0000313" key="12">
    <source>
        <dbReference type="EMBL" id="WKW14745.1"/>
    </source>
</evidence>
<evidence type="ECO:0000313" key="13">
    <source>
        <dbReference type="Proteomes" id="UP001229955"/>
    </source>
</evidence>
<evidence type="ECO:0000256" key="2">
    <source>
        <dbReference type="ARBA" id="ARBA00022475"/>
    </source>
</evidence>
<dbReference type="RefSeq" id="WP_367887521.1">
    <property type="nucleotide sequence ID" value="NZ_CP130612.1"/>
</dbReference>
<evidence type="ECO:0000256" key="3">
    <source>
        <dbReference type="ARBA" id="ARBA00022692"/>
    </source>
</evidence>
<dbReference type="PANTHER" id="PTHR47371:SF3">
    <property type="entry name" value="PHOSPHOGLYCEROL TRANSFERASE I"/>
    <property type="match status" value="1"/>
</dbReference>
<evidence type="ECO:0000256" key="6">
    <source>
        <dbReference type="PIRSR" id="PIRSR005091-1"/>
    </source>
</evidence>
<keyword evidence="5 9" id="KW-0472">Membrane</keyword>
<dbReference type="Gene3D" id="3.40.720.10">
    <property type="entry name" value="Alkaline Phosphatase, subunit A"/>
    <property type="match status" value="1"/>
</dbReference>
<evidence type="ECO:0000256" key="9">
    <source>
        <dbReference type="SAM" id="Phobius"/>
    </source>
</evidence>
<dbReference type="KEGG" id="pspc:Strain318_001103"/>
<dbReference type="CDD" id="cd16015">
    <property type="entry name" value="LTA_synthase"/>
    <property type="match status" value="1"/>
</dbReference>
<keyword evidence="7" id="KW-0479">Metal-binding</keyword>
<feature type="binding site" evidence="7">
    <location>
        <position position="449"/>
    </location>
    <ligand>
        <name>substrate</name>
    </ligand>
</feature>
<feature type="binding site" evidence="8">
    <location>
        <position position="503"/>
    </location>
    <ligand>
        <name>Mn(2+)</name>
        <dbReference type="ChEBI" id="CHEBI:29035"/>
    </ligand>
</feature>
<feature type="transmembrane region" description="Helical" evidence="9">
    <location>
        <begin position="189"/>
        <end position="211"/>
    </location>
</feature>
<dbReference type="Proteomes" id="UP001229955">
    <property type="component" value="Chromosome"/>
</dbReference>
<evidence type="ECO:0000259" key="10">
    <source>
        <dbReference type="Pfam" id="PF00884"/>
    </source>
</evidence>
<keyword evidence="2" id="KW-1003">Cell membrane</keyword>
<keyword evidence="4 9" id="KW-1133">Transmembrane helix</keyword>
<proteinExistence type="predicted"/>
<keyword evidence="7" id="KW-0464">Manganese</keyword>
<name>A0AA49Q533_9BACT</name>
<dbReference type="SUPFAM" id="SSF53649">
    <property type="entry name" value="Alkaline phosphatase-like"/>
    <property type="match status" value="1"/>
</dbReference>
<gene>
    <name evidence="11" type="ORF">Strain138_001103</name>
    <name evidence="12" type="ORF">Strain318_001103</name>
</gene>
<dbReference type="InterPro" id="IPR017850">
    <property type="entry name" value="Alkaline_phosphatase_core_sf"/>
</dbReference>
<dbReference type="AlphaFoldDB" id="A0AA49Q533"/>
<dbReference type="InterPro" id="IPR012160">
    <property type="entry name" value="LtaS-like"/>
</dbReference>
<evidence type="ECO:0000313" key="11">
    <source>
        <dbReference type="EMBL" id="WKW11835.1"/>
    </source>
</evidence>
<evidence type="ECO:0000256" key="4">
    <source>
        <dbReference type="ARBA" id="ARBA00022989"/>
    </source>
</evidence>
<protein>
    <submittedName>
        <fullName evidence="11">LTA synthase family protein</fullName>
    </submittedName>
</protein>
<sequence length="659" mass="73190">MSSVRPVLLSVTDPSNHATARRFWRDPVGVLLGRLGLAVAVYTAIRLTFFLDHRGVFAQASAGDVAGAFLHGLRFDLSAIAYTNIPFILLSLAPAAWLARRWYQWMLRGLFVVANGAATIVMVGDVGYYPFTGTRVTMDVFALTGEATAQADQLFVNFAGLTLIGVGLLAALLVFYPRPAVEAPAPVPRWRRIATSFAVIFATVVAARGGFQKKPLNPIHAFEGGSHEIGVLTLNSAFTLLQSPRDRALEPVAYFESAAAVDSLLPLAYGLTDAAAAPRKQNIVLLILESYATEFWGGSDREHPELTPFLDSLKQHGTFYTESFANGRRSMDALPSILLGMPLYRGQSIAVSRYQSNQWVGLGHFLGEAGYHTAFFHGAVKGTMYFDAIAALSGIEDFYPLERFPEEVQQEAFDGHWGLFDEEALQFAVRHVGTFREPWFATMFTISTHHPYRLPPKYADSLPKGSREIHASVAYTDLAVRRFFEVARTQPWFENTLFVITGDHTPPSRSARYDTPLGRYMVPTLLYHPGGTLPPLDTARVVQHVDLFPTILDYAGVHPERVPRFGHSLFAAQEGEAVLTTDEVYWLVRRDGVLERRPDGSERMLAYRRERTGEEGAGVASDRQAEASRRLLAYVQHYTMSLINNSFYRDGVRRTATDD</sequence>
<evidence type="ECO:0000256" key="7">
    <source>
        <dbReference type="PIRSR" id="PIRSR005091-2"/>
    </source>
</evidence>
<keyword evidence="13" id="KW-1185">Reference proteome</keyword>
<feature type="active site" evidence="6">
    <location>
        <position position="330"/>
    </location>
</feature>